<accession>A0ACB7TDF7</accession>
<proteinExistence type="predicted"/>
<evidence type="ECO:0000313" key="2">
    <source>
        <dbReference type="Proteomes" id="UP000821845"/>
    </source>
</evidence>
<keyword evidence="2" id="KW-1185">Reference proteome</keyword>
<dbReference type="Proteomes" id="UP000821845">
    <property type="component" value="Chromosome 1"/>
</dbReference>
<organism evidence="1 2">
    <name type="scientific">Hyalomma asiaticum</name>
    <name type="common">Tick</name>
    <dbReference type="NCBI Taxonomy" id="266040"/>
    <lineage>
        <taxon>Eukaryota</taxon>
        <taxon>Metazoa</taxon>
        <taxon>Ecdysozoa</taxon>
        <taxon>Arthropoda</taxon>
        <taxon>Chelicerata</taxon>
        <taxon>Arachnida</taxon>
        <taxon>Acari</taxon>
        <taxon>Parasitiformes</taxon>
        <taxon>Ixodida</taxon>
        <taxon>Ixodoidea</taxon>
        <taxon>Ixodidae</taxon>
        <taxon>Hyalomminae</taxon>
        <taxon>Hyalomma</taxon>
    </lineage>
</organism>
<reference evidence="1" key="1">
    <citation type="submission" date="2020-05" db="EMBL/GenBank/DDBJ databases">
        <title>Large-scale comparative analyses of tick genomes elucidate their genetic diversity and vector capacities.</title>
        <authorList>
            <person name="Jia N."/>
            <person name="Wang J."/>
            <person name="Shi W."/>
            <person name="Du L."/>
            <person name="Sun Y."/>
            <person name="Zhan W."/>
            <person name="Jiang J."/>
            <person name="Wang Q."/>
            <person name="Zhang B."/>
            <person name="Ji P."/>
            <person name="Sakyi L.B."/>
            <person name="Cui X."/>
            <person name="Yuan T."/>
            <person name="Jiang B."/>
            <person name="Yang W."/>
            <person name="Lam T.T.-Y."/>
            <person name="Chang Q."/>
            <person name="Ding S."/>
            <person name="Wang X."/>
            <person name="Zhu J."/>
            <person name="Ruan X."/>
            <person name="Zhao L."/>
            <person name="Wei J."/>
            <person name="Que T."/>
            <person name="Du C."/>
            <person name="Cheng J."/>
            <person name="Dai P."/>
            <person name="Han X."/>
            <person name="Huang E."/>
            <person name="Gao Y."/>
            <person name="Liu J."/>
            <person name="Shao H."/>
            <person name="Ye R."/>
            <person name="Li L."/>
            <person name="Wei W."/>
            <person name="Wang X."/>
            <person name="Wang C."/>
            <person name="Yang T."/>
            <person name="Huo Q."/>
            <person name="Li W."/>
            <person name="Guo W."/>
            <person name="Chen H."/>
            <person name="Zhou L."/>
            <person name="Ni X."/>
            <person name="Tian J."/>
            <person name="Zhou Y."/>
            <person name="Sheng Y."/>
            <person name="Liu T."/>
            <person name="Pan Y."/>
            <person name="Xia L."/>
            <person name="Li J."/>
            <person name="Zhao F."/>
            <person name="Cao W."/>
        </authorList>
    </citation>
    <scope>NUCLEOTIDE SEQUENCE</scope>
    <source>
        <strain evidence="1">Hyas-2018</strain>
    </source>
</reference>
<sequence>MTNPDGEFVPPSEAPMFEPTPEEIKDTMPYIAKSRPIAEQTRICKIRPPPDWQPPFAVDMENCKFTPRVQRLNELEATTRIKLNLLEQIAKFWDLQGSILKTPNKEKRSLNSSAFINLPMMNAARRRCRDRKWAKVASRIGYALMRTVGSLLRQHHEHILYPYDVFQSGANLGVISLSEDSEDCGKKDRDYVSHGIRSRQAIKPPHDQSARRSKRHGK</sequence>
<gene>
    <name evidence="1" type="ORF">HPB50_002564</name>
</gene>
<evidence type="ECO:0000313" key="1">
    <source>
        <dbReference type="EMBL" id="KAH6944276.1"/>
    </source>
</evidence>
<protein>
    <submittedName>
        <fullName evidence="1">Uncharacterized protein</fullName>
    </submittedName>
</protein>
<name>A0ACB7TDF7_HYAAI</name>
<comment type="caution">
    <text evidence="1">The sequence shown here is derived from an EMBL/GenBank/DDBJ whole genome shotgun (WGS) entry which is preliminary data.</text>
</comment>
<dbReference type="EMBL" id="CM023481">
    <property type="protein sequence ID" value="KAH6944276.1"/>
    <property type="molecule type" value="Genomic_DNA"/>
</dbReference>